<evidence type="ECO:0000256" key="2">
    <source>
        <dbReference type="ARBA" id="ARBA00006722"/>
    </source>
</evidence>
<dbReference type="GO" id="GO:0050832">
    <property type="term" value="P:defense response to fungus"/>
    <property type="evidence" value="ECO:0007669"/>
    <property type="project" value="UniProtKB-KW"/>
</dbReference>
<feature type="signal peptide" evidence="8">
    <location>
        <begin position="1"/>
        <end position="24"/>
    </location>
</feature>
<dbReference type="InterPro" id="IPR022618">
    <property type="entry name" value="Defensin-like_20-28"/>
</dbReference>
<dbReference type="EMBL" id="OOIL02003702">
    <property type="protein sequence ID" value="VFQ89063.1"/>
    <property type="molecule type" value="Genomic_DNA"/>
</dbReference>
<gene>
    <name evidence="9" type="ORF">CCAM_LOCUS30839</name>
</gene>
<dbReference type="OrthoDB" id="1433686at2759"/>
<evidence type="ECO:0000256" key="5">
    <source>
        <dbReference type="ARBA" id="ARBA00022577"/>
    </source>
</evidence>
<dbReference type="PANTHER" id="PTHR34453">
    <property type="entry name" value="DEFENSIN-LIKE (DEFL) FAMILY PROTEIN-RELATED"/>
    <property type="match status" value="1"/>
</dbReference>
<feature type="chain" id="PRO_5019862877" description="Knottin scorpion toxin-like domain-containing protein" evidence="8">
    <location>
        <begin position="25"/>
        <end position="80"/>
    </location>
</feature>
<evidence type="ECO:0000256" key="6">
    <source>
        <dbReference type="ARBA" id="ARBA00022729"/>
    </source>
</evidence>
<comment type="subcellular location">
    <subcellularLocation>
        <location evidence="1">Secreted</location>
    </subcellularLocation>
</comment>
<evidence type="ECO:0000313" key="10">
    <source>
        <dbReference type="Proteomes" id="UP000595140"/>
    </source>
</evidence>
<dbReference type="GO" id="GO:0005576">
    <property type="term" value="C:extracellular region"/>
    <property type="evidence" value="ECO:0007669"/>
    <property type="project" value="UniProtKB-SubCell"/>
</dbReference>
<evidence type="ECO:0000313" key="9">
    <source>
        <dbReference type="EMBL" id="VFQ89063.1"/>
    </source>
</evidence>
<evidence type="ECO:0000256" key="7">
    <source>
        <dbReference type="ARBA" id="ARBA00022821"/>
    </source>
</evidence>
<keyword evidence="4" id="KW-0929">Antimicrobial</keyword>
<organism evidence="9 10">
    <name type="scientific">Cuscuta campestris</name>
    <dbReference type="NCBI Taxonomy" id="132261"/>
    <lineage>
        <taxon>Eukaryota</taxon>
        <taxon>Viridiplantae</taxon>
        <taxon>Streptophyta</taxon>
        <taxon>Embryophyta</taxon>
        <taxon>Tracheophyta</taxon>
        <taxon>Spermatophyta</taxon>
        <taxon>Magnoliopsida</taxon>
        <taxon>eudicotyledons</taxon>
        <taxon>Gunneridae</taxon>
        <taxon>Pentapetalae</taxon>
        <taxon>asterids</taxon>
        <taxon>lamiids</taxon>
        <taxon>Solanales</taxon>
        <taxon>Convolvulaceae</taxon>
        <taxon>Cuscuteae</taxon>
        <taxon>Cuscuta</taxon>
        <taxon>Cuscuta subgen. Grammica</taxon>
        <taxon>Cuscuta sect. Cleistogrammica</taxon>
    </lineage>
</organism>
<evidence type="ECO:0000256" key="1">
    <source>
        <dbReference type="ARBA" id="ARBA00004613"/>
    </source>
</evidence>
<sequence length="80" mass="8526">MAKFNMLFILLGAMLILSTDVILAQDNKSPCCSENHIGSCVPGSSDESTCNNFCIGKQCDGGICKVIGNKPPNHFCHCSC</sequence>
<keyword evidence="5" id="KW-0295">Fungicide</keyword>
<dbReference type="Proteomes" id="UP000595140">
    <property type="component" value="Unassembled WGS sequence"/>
</dbReference>
<accession>A0A484MJC6</accession>
<reference evidence="9 10" key="1">
    <citation type="submission" date="2018-04" db="EMBL/GenBank/DDBJ databases">
        <authorList>
            <person name="Vogel A."/>
        </authorList>
    </citation>
    <scope>NUCLEOTIDE SEQUENCE [LARGE SCALE GENOMIC DNA]</scope>
</reference>
<proteinExistence type="inferred from homology"/>
<name>A0A484MJC6_9ASTE</name>
<evidence type="ECO:0008006" key="11">
    <source>
        <dbReference type="Google" id="ProtNLM"/>
    </source>
</evidence>
<keyword evidence="6 8" id="KW-0732">Signal</keyword>
<dbReference type="GO" id="GO:0031640">
    <property type="term" value="P:killing of cells of another organism"/>
    <property type="evidence" value="ECO:0007669"/>
    <property type="project" value="UniProtKB-KW"/>
</dbReference>
<protein>
    <recommendedName>
        <fullName evidence="11">Knottin scorpion toxin-like domain-containing protein</fullName>
    </recommendedName>
</protein>
<keyword evidence="10" id="KW-1185">Reference proteome</keyword>
<keyword evidence="3" id="KW-0964">Secreted</keyword>
<keyword evidence="7" id="KW-0611">Plant defense</keyword>
<comment type="similarity">
    <text evidence="2">Belongs to the DEFL family.</text>
</comment>
<dbReference type="PANTHER" id="PTHR34453:SF3">
    <property type="entry name" value="DEFENSIN-LIKE (DEFL) FAMILY PROTEIN-RELATED"/>
    <property type="match status" value="1"/>
</dbReference>
<evidence type="ECO:0000256" key="3">
    <source>
        <dbReference type="ARBA" id="ARBA00022525"/>
    </source>
</evidence>
<evidence type="ECO:0000256" key="8">
    <source>
        <dbReference type="SAM" id="SignalP"/>
    </source>
</evidence>
<dbReference type="AlphaFoldDB" id="A0A484MJC6"/>
<evidence type="ECO:0000256" key="4">
    <source>
        <dbReference type="ARBA" id="ARBA00022529"/>
    </source>
</evidence>